<dbReference type="Pfam" id="PF06039">
    <property type="entry name" value="Mqo"/>
    <property type="match status" value="1"/>
</dbReference>
<proteinExistence type="inferred from homology"/>
<dbReference type="GO" id="GO:0008924">
    <property type="term" value="F:L-malate dehydrogenase (quinone) activity"/>
    <property type="evidence" value="ECO:0007669"/>
    <property type="project" value="UniProtKB-EC"/>
</dbReference>
<evidence type="ECO:0000256" key="7">
    <source>
        <dbReference type="ARBA" id="ARBA00022630"/>
    </source>
</evidence>
<evidence type="ECO:0000313" key="12">
    <source>
        <dbReference type="EMBL" id="QOY54127.1"/>
    </source>
</evidence>
<dbReference type="InterPro" id="IPR006231">
    <property type="entry name" value="MQO"/>
</dbReference>
<evidence type="ECO:0000313" key="13">
    <source>
        <dbReference type="Proteomes" id="UP000593836"/>
    </source>
</evidence>
<sequence length="499" mass="56935">MATKNFEVIIVGAGVSGTALAYEIARYTDIKSVGIIEKYGDIATLNSSAKGNSQTMHVGDIETNYTLEKAAVTKRTAKMVEKYCLQHHYQNEIIYSHQKMALGVGEKEVEFLLHRYEEFSELFPYLEVWSKERLKELEPRVVFDEDGNERKENIVAIGTRDQWTTVEFGKLSKSFIENAKKESDVDVELFLNTQVLDIEKSKKRGYIVKTANDTYYADFVVVDAGAHSLFLAHRMGFGLELGCLPVAGSFYMTEQKLLNGKVYMVQNPKLPFAALHGDPDVLADGNTRFGPTALVLPKLERYKSGTYMDFWKTLRFDTKIATALWKLLKESDIRNYLFRNFLYEIPFFNKYLFLRDARKIVPGLKLDEFNYAPGFGGVRPQVLDKEQQKLMLGEASIFTGEGLIFNMTPSPGATSCLGNAERDLKYICKYIGKNFDEEKFNDELTEGEYCALPEPIASQKAIVNLIRAEIARTDEKYFKDMNQNKPDDTFWNKPHSKLK</sequence>
<dbReference type="GO" id="GO:0006099">
    <property type="term" value="P:tricarboxylic acid cycle"/>
    <property type="evidence" value="ECO:0007669"/>
    <property type="project" value="UniProtKB-UniPathway"/>
</dbReference>
<dbReference type="InterPro" id="IPR036188">
    <property type="entry name" value="FAD/NAD-bd_sf"/>
</dbReference>
<name>A0A7S7LZ76_9BACT</name>
<dbReference type="Gene3D" id="3.50.50.60">
    <property type="entry name" value="FAD/NAD(P)-binding domain"/>
    <property type="match status" value="1"/>
</dbReference>
<dbReference type="SUPFAM" id="SSF51905">
    <property type="entry name" value="FAD/NAD(P)-binding domain"/>
    <property type="match status" value="1"/>
</dbReference>
<keyword evidence="6" id="KW-0816">Tricarboxylic acid cycle</keyword>
<keyword evidence="8" id="KW-0274">FAD</keyword>
<evidence type="ECO:0000256" key="3">
    <source>
        <dbReference type="ARBA" id="ARBA00005012"/>
    </source>
</evidence>
<keyword evidence="9" id="KW-0560">Oxidoreductase</keyword>
<dbReference type="PANTHER" id="PTHR43104:SF2">
    <property type="entry name" value="L-2-HYDROXYGLUTARATE DEHYDROGENASE, MITOCHONDRIAL"/>
    <property type="match status" value="1"/>
</dbReference>
<dbReference type="RefSeq" id="WP_194366173.1">
    <property type="nucleotide sequence ID" value="NZ_CP054493.1"/>
</dbReference>
<accession>A0A7S7LZ76</accession>
<keyword evidence="7" id="KW-0285">Flavoprotein</keyword>
<dbReference type="EMBL" id="CP054493">
    <property type="protein sequence ID" value="QOY54127.1"/>
    <property type="molecule type" value="Genomic_DNA"/>
</dbReference>
<comment type="catalytic activity">
    <reaction evidence="1">
        <text>(S)-malate + a quinone = a quinol + oxaloacetate</text>
        <dbReference type="Rhea" id="RHEA:46012"/>
        <dbReference type="ChEBI" id="CHEBI:15589"/>
        <dbReference type="ChEBI" id="CHEBI:16452"/>
        <dbReference type="ChEBI" id="CHEBI:24646"/>
        <dbReference type="ChEBI" id="CHEBI:132124"/>
        <dbReference type="EC" id="1.1.5.4"/>
    </reaction>
</comment>
<evidence type="ECO:0000256" key="11">
    <source>
        <dbReference type="ARBA" id="ARBA00031550"/>
    </source>
</evidence>
<evidence type="ECO:0000256" key="6">
    <source>
        <dbReference type="ARBA" id="ARBA00022532"/>
    </source>
</evidence>
<evidence type="ECO:0000256" key="9">
    <source>
        <dbReference type="ARBA" id="ARBA00023002"/>
    </source>
</evidence>
<gene>
    <name evidence="12" type="ORF">HUE87_09585</name>
</gene>
<reference evidence="12 13" key="1">
    <citation type="submission" date="2020-05" db="EMBL/GenBank/DDBJ databases">
        <title>Sulfurimonas marisnigri, sp. nov., and Sulfurimonas baltica, sp. nov., manganese oxide reducing chemolithoautotrophs of the class Epsilonproteobacteria isolated from the pelagic redoxclines of the Black and Baltic Seas and emended description of the genus Sulfurimonas.</title>
        <authorList>
            <person name="Henkel J.V."/>
            <person name="Laudan C."/>
            <person name="Werner J."/>
            <person name="Neu T."/>
            <person name="Plewe S."/>
            <person name="Sproer C."/>
            <person name="Bunk B."/>
            <person name="Schulz-Vogt H.N."/>
        </authorList>
    </citation>
    <scope>NUCLEOTIDE SEQUENCE [LARGE SCALE GENOMIC DNA]</scope>
    <source>
        <strain evidence="12 13">SoZ1</strain>
    </source>
</reference>
<evidence type="ECO:0000256" key="2">
    <source>
        <dbReference type="ARBA" id="ARBA00001974"/>
    </source>
</evidence>
<comment type="pathway">
    <text evidence="3">Carbohydrate metabolism; tricarboxylic acid cycle; oxaloacetate from (S)-malate (quinone route): step 1/1.</text>
</comment>
<dbReference type="GO" id="GO:0005737">
    <property type="term" value="C:cytoplasm"/>
    <property type="evidence" value="ECO:0007669"/>
    <property type="project" value="TreeGrafter"/>
</dbReference>
<dbReference type="KEGG" id="smas:HUE87_09585"/>
<dbReference type="UniPathway" id="UPA00223">
    <property type="reaction ID" value="UER01008"/>
</dbReference>
<evidence type="ECO:0000256" key="10">
    <source>
        <dbReference type="ARBA" id="ARBA00030660"/>
    </source>
</evidence>
<dbReference type="Gene3D" id="3.30.9.10">
    <property type="entry name" value="D-Amino Acid Oxidase, subunit A, domain 2"/>
    <property type="match status" value="1"/>
</dbReference>
<evidence type="ECO:0000256" key="4">
    <source>
        <dbReference type="ARBA" id="ARBA00006389"/>
    </source>
</evidence>
<protein>
    <recommendedName>
        <fullName evidence="5">malate dehydrogenase (quinone)</fullName>
        <ecNumber evidence="5">1.1.5.4</ecNumber>
    </recommendedName>
    <alternativeName>
        <fullName evidence="11">MQO</fullName>
    </alternativeName>
    <alternativeName>
        <fullName evidence="10">Malate dehydrogenase [quinone]</fullName>
    </alternativeName>
</protein>
<dbReference type="PANTHER" id="PTHR43104">
    <property type="entry name" value="L-2-HYDROXYGLUTARATE DEHYDROGENASE, MITOCHONDRIAL"/>
    <property type="match status" value="1"/>
</dbReference>
<dbReference type="Proteomes" id="UP000593836">
    <property type="component" value="Chromosome"/>
</dbReference>
<evidence type="ECO:0000256" key="8">
    <source>
        <dbReference type="ARBA" id="ARBA00022827"/>
    </source>
</evidence>
<dbReference type="GO" id="GO:0047545">
    <property type="term" value="F:(S)-2-hydroxyglutarate dehydrogenase activity"/>
    <property type="evidence" value="ECO:0007669"/>
    <property type="project" value="TreeGrafter"/>
</dbReference>
<keyword evidence="13" id="KW-1185">Reference proteome</keyword>
<comment type="similarity">
    <text evidence="4">Belongs to the MQO family.</text>
</comment>
<comment type="cofactor">
    <cofactor evidence="2">
        <name>FAD</name>
        <dbReference type="ChEBI" id="CHEBI:57692"/>
    </cofactor>
</comment>
<dbReference type="EC" id="1.1.5.4" evidence="5"/>
<dbReference type="AlphaFoldDB" id="A0A7S7LZ76"/>
<organism evidence="12 13">
    <name type="scientific">Candidatus Sulfurimonas marisnigri</name>
    <dbReference type="NCBI Taxonomy" id="2740405"/>
    <lineage>
        <taxon>Bacteria</taxon>
        <taxon>Pseudomonadati</taxon>
        <taxon>Campylobacterota</taxon>
        <taxon>Epsilonproteobacteria</taxon>
        <taxon>Campylobacterales</taxon>
        <taxon>Sulfurimonadaceae</taxon>
        <taxon>Sulfurimonas</taxon>
    </lineage>
</organism>
<evidence type="ECO:0000256" key="1">
    <source>
        <dbReference type="ARBA" id="ARBA00001139"/>
    </source>
</evidence>
<evidence type="ECO:0000256" key="5">
    <source>
        <dbReference type="ARBA" id="ARBA00013026"/>
    </source>
</evidence>